<accession>A0A9P6EB86</accession>
<evidence type="ECO:0000313" key="1">
    <source>
        <dbReference type="EMBL" id="KAF9526196.1"/>
    </source>
</evidence>
<dbReference type="EMBL" id="MU157874">
    <property type="protein sequence ID" value="KAF9526196.1"/>
    <property type="molecule type" value="Genomic_DNA"/>
</dbReference>
<evidence type="ECO:0000313" key="2">
    <source>
        <dbReference type="Proteomes" id="UP000807306"/>
    </source>
</evidence>
<sequence>MNQIPVELHALIIGILVSEGFKLSDYALTCSAILHLCRAHIFAQIAFEFSSKTYDDQHRHVQFLQILTKSPEVANMIRHIRLKITRSRFRGEEEALLKALCLSVGSIEELGLISFNLKWGDLLEMAELGLLIRTCLASCSLRSLNIGNFIQDFRMSDVRDCTQLSKLVLGLHRTLIFDDKDKNPSLICFPKNLRHLFIYHTKRRDDLVAYRLAPNPIPESQLFPLQSFHTSTSSIELIGIILSQVKGLEELTLRWELSSEERPFAQLGESLHLQLGSLRSVTFVFPYDTVRFGAIRNLADLLASMSKSLNGNSVRKITIIICINRAFNVELLSQACRQVDATLSSSNNWPSLEKVSFETLLIAGRSDGERAAVNLQALRNRFPQLLGSGVLRFRYDQIDNKGFGTLPDNIHPLLKELFEVRYSA</sequence>
<name>A0A9P6EB86_9AGAR</name>
<keyword evidence="2" id="KW-1185">Reference proteome</keyword>
<organism evidence="1 2">
    <name type="scientific">Crepidotus variabilis</name>
    <dbReference type="NCBI Taxonomy" id="179855"/>
    <lineage>
        <taxon>Eukaryota</taxon>
        <taxon>Fungi</taxon>
        <taxon>Dikarya</taxon>
        <taxon>Basidiomycota</taxon>
        <taxon>Agaricomycotina</taxon>
        <taxon>Agaricomycetes</taxon>
        <taxon>Agaricomycetidae</taxon>
        <taxon>Agaricales</taxon>
        <taxon>Agaricineae</taxon>
        <taxon>Crepidotaceae</taxon>
        <taxon>Crepidotus</taxon>
    </lineage>
</organism>
<reference evidence="1" key="1">
    <citation type="submission" date="2020-11" db="EMBL/GenBank/DDBJ databases">
        <authorList>
            <consortium name="DOE Joint Genome Institute"/>
            <person name="Ahrendt S."/>
            <person name="Riley R."/>
            <person name="Andreopoulos W."/>
            <person name="Labutti K."/>
            <person name="Pangilinan J."/>
            <person name="Ruiz-Duenas F.J."/>
            <person name="Barrasa J.M."/>
            <person name="Sanchez-Garcia M."/>
            <person name="Camarero S."/>
            <person name="Miyauchi S."/>
            <person name="Serrano A."/>
            <person name="Linde D."/>
            <person name="Babiker R."/>
            <person name="Drula E."/>
            <person name="Ayuso-Fernandez I."/>
            <person name="Pacheco R."/>
            <person name="Padilla G."/>
            <person name="Ferreira P."/>
            <person name="Barriuso J."/>
            <person name="Kellner H."/>
            <person name="Castanera R."/>
            <person name="Alfaro M."/>
            <person name="Ramirez L."/>
            <person name="Pisabarro A.G."/>
            <person name="Kuo A."/>
            <person name="Tritt A."/>
            <person name="Lipzen A."/>
            <person name="He G."/>
            <person name="Yan M."/>
            <person name="Ng V."/>
            <person name="Cullen D."/>
            <person name="Martin F."/>
            <person name="Rosso M.-N."/>
            <person name="Henrissat B."/>
            <person name="Hibbett D."/>
            <person name="Martinez A.T."/>
            <person name="Grigoriev I.V."/>
        </authorList>
    </citation>
    <scope>NUCLEOTIDE SEQUENCE</scope>
    <source>
        <strain evidence="1">CBS 506.95</strain>
    </source>
</reference>
<proteinExistence type="predicted"/>
<comment type="caution">
    <text evidence="1">The sequence shown here is derived from an EMBL/GenBank/DDBJ whole genome shotgun (WGS) entry which is preliminary data.</text>
</comment>
<dbReference type="Proteomes" id="UP000807306">
    <property type="component" value="Unassembled WGS sequence"/>
</dbReference>
<dbReference type="AlphaFoldDB" id="A0A9P6EB86"/>
<protein>
    <submittedName>
        <fullName evidence="1">Uncharacterized protein</fullName>
    </submittedName>
</protein>
<gene>
    <name evidence="1" type="ORF">CPB83DRAFT_908596</name>
</gene>